<keyword evidence="2" id="KW-1185">Reference proteome</keyword>
<dbReference type="AlphaFoldDB" id="A0A8S3TFE9"/>
<reference evidence="1" key="1">
    <citation type="submission" date="2021-03" db="EMBL/GenBank/DDBJ databases">
        <authorList>
            <person name="Bekaert M."/>
        </authorList>
    </citation>
    <scope>NUCLEOTIDE SEQUENCE</scope>
</reference>
<proteinExistence type="predicted"/>
<name>A0A8S3TFE9_MYTED</name>
<organism evidence="1 2">
    <name type="scientific">Mytilus edulis</name>
    <name type="common">Blue mussel</name>
    <dbReference type="NCBI Taxonomy" id="6550"/>
    <lineage>
        <taxon>Eukaryota</taxon>
        <taxon>Metazoa</taxon>
        <taxon>Spiralia</taxon>
        <taxon>Lophotrochozoa</taxon>
        <taxon>Mollusca</taxon>
        <taxon>Bivalvia</taxon>
        <taxon>Autobranchia</taxon>
        <taxon>Pteriomorphia</taxon>
        <taxon>Mytilida</taxon>
        <taxon>Mytiloidea</taxon>
        <taxon>Mytilidae</taxon>
        <taxon>Mytilinae</taxon>
        <taxon>Mytilus</taxon>
    </lineage>
</organism>
<dbReference type="Proteomes" id="UP000683360">
    <property type="component" value="Unassembled WGS sequence"/>
</dbReference>
<keyword evidence="1" id="KW-0808">Transferase</keyword>
<dbReference type="GO" id="GO:0004577">
    <property type="term" value="F:N-acetylglucosaminyldiphosphodolichol N-acetylglucosaminyltransferase activity"/>
    <property type="evidence" value="ECO:0007669"/>
    <property type="project" value="UniProtKB-EC"/>
</dbReference>
<comment type="caution">
    <text evidence="1">The sequence shown here is derived from an EMBL/GenBank/DDBJ whole genome shotgun (WGS) entry which is preliminary data.</text>
</comment>
<evidence type="ECO:0000313" key="2">
    <source>
        <dbReference type="Proteomes" id="UP000683360"/>
    </source>
</evidence>
<dbReference type="EMBL" id="CAJPWZ010002056">
    <property type="protein sequence ID" value="CAG2230271.1"/>
    <property type="molecule type" value="Genomic_DNA"/>
</dbReference>
<protein>
    <submittedName>
        <fullName evidence="1">ALG14</fullName>
        <ecNumber evidence="1">2.4.1.141</ecNumber>
    </submittedName>
</protein>
<dbReference type="EC" id="2.4.1.141" evidence="1"/>
<accession>A0A8S3TFE9</accession>
<keyword evidence="1" id="KW-0328">Glycosyltransferase</keyword>
<sequence length="268" mass="30750">MEDLVPIQLPKENSLLDTTMGCLLQQMIESIQTAYVNGMPKLQAVQAWNKIFSLIWLHPLEQGKRRQCSVGEARSLMDFYSCKLIDCDQPNKSDNRNFDSDIGSGSFDSDVKYCENGKSEQYTEGTHKSVYEKCECSVPRIESKSPDLIICDKDGTMVPKCICVLEIKSELEKYHQNSAERQVIEYMLCHLHFQSKILGVLVLSTGFKLYKAVKNKSTKRIRIIQSQFSIVDDSKEDNFRTDIFKKFIHHLVVACEDISNDHDDIDIF</sequence>
<evidence type="ECO:0000313" key="1">
    <source>
        <dbReference type="EMBL" id="CAG2230271.1"/>
    </source>
</evidence>
<gene>
    <name evidence="1" type="ORF">MEDL_43110</name>
</gene>
<dbReference type="OrthoDB" id="10319729at2759"/>